<dbReference type="InterPro" id="IPR016024">
    <property type="entry name" value="ARM-type_fold"/>
</dbReference>
<comment type="caution">
    <text evidence="1">The sequence shown here is derived from an EMBL/GenBank/DDBJ whole genome shotgun (WGS) entry which is preliminary data.</text>
</comment>
<keyword evidence="2" id="KW-1185">Reference proteome</keyword>
<evidence type="ECO:0000313" key="1">
    <source>
        <dbReference type="EMBL" id="CAE8635091.1"/>
    </source>
</evidence>
<dbReference type="AlphaFoldDB" id="A0A813HBU6"/>
<gene>
    <name evidence="1" type="ORF">PGLA1383_LOCUS50700</name>
</gene>
<reference evidence="1" key="1">
    <citation type="submission" date="2021-02" db="EMBL/GenBank/DDBJ databases">
        <authorList>
            <person name="Dougan E. K."/>
            <person name="Rhodes N."/>
            <person name="Thang M."/>
            <person name="Chan C."/>
        </authorList>
    </citation>
    <scope>NUCLEOTIDE SEQUENCE</scope>
</reference>
<dbReference type="Gene3D" id="1.25.10.10">
    <property type="entry name" value="Leucine-rich Repeat Variant"/>
    <property type="match status" value="1"/>
</dbReference>
<dbReference type="EMBL" id="CAJNNV010031239">
    <property type="protein sequence ID" value="CAE8635091.1"/>
    <property type="molecule type" value="Genomic_DNA"/>
</dbReference>
<sequence length="280" mass="30074">MCTHSSNKPSLQAVMLAVIDLLNRRAAQFEREEEPWLRLEALRALRLLVLPPPASQTPMGAGRDPDSQTWSACWWVEKDIGHATHGETRRRLVEAVDRTLTGLQGSRNPLPKIMAFGCLRNLALGSPACRSHVVHSKLAHLTVAMLAEQAKASNGLPVEDLFVEGCGLLVALAVGPRKHQRILVEAGAYGLAEDLLKNMAQYRKVAAASFVLLGVLCMDEGCAAKLARKGDEAMKAAAFVAERWPLQVAEAVRAARQPLGSSIAALIKQGTAAAKAAAAR</sequence>
<proteinExistence type="predicted"/>
<protein>
    <submittedName>
        <fullName evidence="1">Uncharacterized protein</fullName>
    </submittedName>
</protein>
<dbReference type="SUPFAM" id="SSF48371">
    <property type="entry name" value="ARM repeat"/>
    <property type="match status" value="1"/>
</dbReference>
<dbReference type="InterPro" id="IPR011989">
    <property type="entry name" value="ARM-like"/>
</dbReference>
<name>A0A813HBU6_POLGL</name>
<evidence type="ECO:0000313" key="2">
    <source>
        <dbReference type="Proteomes" id="UP000654075"/>
    </source>
</evidence>
<accession>A0A813HBU6</accession>
<organism evidence="1 2">
    <name type="scientific">Polarella glacialis</name>
    <name type="common">Dinoflagellate</name>
    <dbReference type="NCBI Taxonomy" id="89957"/>
    <lineage>
        <taxon>Eukaryota</taxon>
        <taxon>Sar</taxon>
        <taxon>Alveolata</taxon>
        <taxon>Dinophyceae</taxon>
        <taxon>Suessiales</taxon>
        <taxon>Suessiaceae</taxon>
        <taxon>Polarella</taxon>
    </lineage>
</organism>
<dbReference type="Proteomes" id="UP000654075">
    <property type="component" value="Unassembled WGS sequence"/>
</dbReference>